<dbReference type="Gene3D" id="3.30.70.100">
    <property type="match status" value="2"/>
</dbReference>
<dbReference type="PROSITE" id="PS51725">
    <property type="entry name" value="ABM"/>
    <property type="match status" value="1"/>
</dbReference>
<dbReference type="PANTHER" id="PTHR33336:SF3">
    <property type="entry name" value="ABM DOMAIN-CONTAINING PROTEIN"/>
    <property type="match status" value="1"/>
</dbReference>
<evidence type="ECO:0000259" key="2">
    <source>
        <dbReference type="PROSITE" id="PS51725"/>
    </source>
</evidence>
<feature type="signal peptide" evidence="1">
    <location>
        <begin position="1"/>
        <end position="20"/>
    </location>
</feature>
<dbReference type="AlphaFoldDB" id="A0A7S2YJ68"/>
<keyword evidence="1" id="KW-0732">Signal</keyword>
<dbReference type="Pfam" id="PF03992">
    <property type="entry name" value="ABM"/>
    <property type="match status" value="2"/>
</dbReference>
<dbReference type="InterPro" id="IPR011008">
    <property type="entry name" value="Dimeric_a/b-barrel"/>
</dbReference>
<proteinExistence type="predicted"/>
<dbReference type="InterPro" id="IPR007138">
    <property type="entry name" value="ABM_dom"/>
</dbReference>
<dbReference type="InterPro" id="IPR050744">
    <property type="entry name" value="AI-2_Isomerase_LsrG"/>
</dbReference>
<name>A0A7S2YJ68_9STRA</name>
<dbReference type="EMBL" id="HBHT01028177">
    <property type="protein sequence ID" value="CAD9979437.1"/>
    <property type="molecule type" value="Transcribed_RNA"/>
</dbReference>
<evidence type="ECO:0000256" key="1">
    <source>
        <dbReference type="SAM" id="SignalP"/>
    </source>
</evidence>
<dbReference type="PANTHER" id="PTHR33336">
    <property type="entry name" value="QUINOL MONOOXYGENASE YGIN-RELATED"/>
    <property type="match status" value="1"/>
</dbReference>
<evidence type="ECO:0000313" key="3">
    <source>
        <dbReference type="EMBL" id="CAD9979437.1"/>
    </source>
</evidence>
<dbReference type="SUPFAM" id="SSF54909">
    <property type="entry name" value="Dimeric alpha+beta barrel"/>
    <property type="match status" value="2"/>
</dbReference>
<reference evidence="3" key="1">
    <citation type="submission" date="2021-01" db="EMBL/GenBank/DDBJ databases">
        <authorList>
            <person name="Corre E."/>
            <person name="Pelletier E."/>
            <person name="Niang G."/>
            <person name="Scheremetjew M."/>
            <person name="Finn R."/>
            <person name="Kale V."/>
            <person name="Holt S."/>
            <person name="Cochrane G."/>
            <person name="Meng A."/>
            <person name="Brown T."/>
            <person name="Cohen L."/>
        </authorList>
    </citation>
    <scope>NUCLEOTIDE SEQUENCE</scope>
    <source>
        <strain evidence="3">CCMP125</strain>
    </source>
</reference>
<dbReference type="GO" id="GO:0005829">
    <property type="term" value="C:cytosol"/>
    <property type="evidence" value="ECO:0007669"/>
    <property type="project" value="TreeGrafter"/>
</dbReference>
<sequence length="254" mass="29035">MVRVLSLGCMFQFLVDLAWSFSASPSTSSLLALNAKLVVRPDQQEAWLHEIGLDQICTRRDEPGNLQFMVGQDTTDSNIFYLHEEFVNSQAFEAHTQTPHFARYKDFCDKHDVFEQEPELLFYQIMGESEELKEKRSVGTEPTFGLNVNLYPKPEIREAFLEVIQNNKQGTDTTEPLALQYTYGESTTKPNVFYFHEQYVGDNHGKQGFDAHAQTDHFAAWEDFVTTDPFVQPPEIGFYHICEPSSSTVVAAKE</sequence>
<protein>
    <recommendedName>
        <fullName evidence="2">ABM domain-containing protein</fullName>
    </recommendedName>
</protein>
<feature type="chain" id="PRO_5030876481" description="ABM domain-containing protein" evidence="1">
    <location>
        <begin position="21"/>
        <end position="254"/>
    </location>
</feature>
<dbReference type="GO" id="GO:0016491">
    <property type="term" value="F:oxidoreductase activity"/>
    <property type="evidence" value="ECO:0007669"/>
    <property type="project" value="TreeGrafter"/>
</dbReference>
<organism evidence="3">
    <name type="scientific">Entomoneis paludosa</name>
    <dbReference type="NCBI Taxonomy" id="265537"/>
    <lineage>
        <taxon>Eukaryota</taxon>
        <taxon>Sar</taxon>
        <taxon>Stramenopiles</taxon>
        <taxon>Ochrophyta</taxon>
        <taxon>Bacillariophyta</taxon>
        <taxon>Bacillariophyceae</taxon>
        <taxon>Bacillariophycidae</taxon>
        <taxon>Entomoneidaceae</taxon>
        <taxon>Entomoneis</taxon>
    </lineage>
</organism>
<gene>
    <name evidence="3" type="ORF">APAL1065_LOCUS18933</name>
</gene>
<feature type="domain" description="ABM" evidence="2">
    <location>
        <begin position="31"/>
        <end position="122"/>
    </location>
</feature>
<accession>A0A7S2YJ68</accession>